<gene>
    <name evidence="1" type="ORF">CEXT_693381</name>
</gene>
<evidence type="ECO:0000313" key="2">
    <source>
        <dbReference type="Proteomes" id="UP001054945"/>
    </source>
</evidence>
<keyword evidence="2" id="KW-1185">Reference proteome</keyword>
<sequence length="69" mass="7980">MTEQKINLESEVGEETVKIKHLFHFPKNSSDDCSVAMLIRKTASKRNTGIEEQQRILDAYFVSLLEIRI</sequence>
<dbReference type="Proteomes" id="UP001054945">
    <property type="component" value="Unassembled WGS sequence"/>
</dbReference>
<evidence type="ECO:0000313" key="1">
    <source>
        <dbReference type="EMBL" id="GIY97072.1"/>
    </source>
</evidence>
<accession>A0AAV4XPI7</accession>
<proteinExistence type="predicted"/>
<reference evidence="1 2" key="1">
    <citation type="submission" date="2021-06" db="EMBL/GenBank/DDBJ databases">
        <title>Caerostris extrusa draft genome.</title>
        <authorList>
            <person name="Kono N."/>
            <person name="Arakawa K."/>
        </authorList>
    </citation>
    <scope>NUCLEOTIDE SEQUENCE [LARGE SCALE GENOMIC DNA]</scope>
</reference>
<dbReference type="AlphaFoldDB" id="A0AAV4XPI7"/>
<organism evidence="1 2">
    <name type="scientific">Caerostris extrusa</name>
    <name type="common">Bark spider</name>
    <name type="synonym">Caerostris bankana</name>
    <dbReference type="NCBI Taxonomy" id="172846"/>
    <lineage>
        <taxon>Eukaryota</taxon>
        <taxon>Metazoa</taxon>
        <taxon>Ecdysozoa</taxon>
        <taxon>Arthropoda</taxon>
        <taxon>Chelicerata</taxon>
        <taxon>Arachnida</taxon>
        <taxon>Araneae</taxon>
        <taxon>Araneomorphae</taxon>
        <taxon>Entelegynae</taxon>
        <taxon>Araneoidea</taxon>
        <taxon>Araneidae</taxon>
        <taxon>Caerostris</taxon>
    </lineage>
</organism>
<comment type="caution">
    <text evidence="1">The sequence shown here is derived from an EMBL/GenBank/DDBJ whole genome shotgun (WGS) entry which is preliminary data.</text>
</comment>
<protein>
    <submittedName>
        <fullName evidence="1">Uncharacterized protein</fullName>
    </submittedName>
</protein>
<name>A0AAV4XPI7_CAEEX</name>
<dbReference type="EMBL" id="BPLR01000734">
    <property type="protein sequence ID" value="GIY97072.1"/>
    <property type="molecule type" value="Genomic_DNA"/>
</dbReference>